<accession>A0A7W8GII2</accession>
<evidence type="ECO:0008006" key="3">
    <source>
        <dbReference type="Google" id="ProtNLM"/>
    </source>
</evidence>
<organism evidence="1 2">
    <name type="scientific">Deinococcus budaensis</name>
    <dbReference type="NCBI Taxonomy" id="1665626"/>
    <lineage>
        <taxon>Bacteria</taxon>
        <taxon>Thermotogati</taxon>
        <taxon>Deinococcota</taxon>
        <taxon>Deinococci</taxon>
        <taxon>Deinococcales</taxon>
        <taxon>Deinococcaceae</taxon>
        <taxon>Deinococcus</taxon>
    </lineage>
</organism>
<evidence type="ECO:0000313" key="1">
    <source>
        <dbReference type="EMBL" id="MBB5236291.1"/>
    </source>
</evidence>
<protein>
    <recommendedName>
        <fullName evidence="3">RiboL-PSP-HEPN domain-containing protein</fullName>
    </recommendedName>
</protein>
<name>A0A7W8GII2_9DEIO</name>
<dbReference type="AlphaFoldDB" id="A0A7W8GII2"/>
<sequence length="157" mass="17663">MQYFVAWEDFLEDCFARYLCGYKGLSGRAISLVSTRESSLASAQAKILGGRNYVNWSVDNTINRSKAFFSPVNVINSTLSLQRNDIESINKVRNAVAHRSSYARAEFELIVFNELGYLPVGITPGKFLRMRHSTANITYVRYYGISLIAMANTIANN</sequence>
<gene>
    <name evidence="1" type="ORF">HNQ09_003765</name>
</gene>
<dbReference type="Proteomes" id="UP000525389">
    <property type="component" value="Unassembled WGS sequence"/>
</dbReference>
<keyword evidence="2" id="KW-1185">Reference proteome</keyword>
<reference evidence="1 2" key="1">
    <citation type="submission" date="2020-08" db="EMBL/GenBank/DDBJ databases">
        <title>Genomic Encyclopedia of Type Strains, Phase IV (KMG-IV): sequencing the most valuable type-strain genomes for metagenomic binning, comparative biology and taxonomic classification.</title>
        <authorList>
            <person name="Goeker M."/>
        </authorList>
    </citation>
    <scope>NUCLEOTIDE SEQUENCE [LARGE SCALE GENOMIC DNA]</scope>
    <source>
        <strain evidence="1 2">DSM 101791</strain>
    </source>
</reference>
<dbReference type="RefSeq" id="WP_221269967.1">
    <property type="nucleotide sequence ID" value="NZ_JACHFN010000025.1"/>
</dbReference>
<comment type="caution">
    <text evidence="1">The sequence shown here is derived from an EMBL/GenBank/DDBJ whole genome shotgun (WGS) entry which is preliminary data.</text>
</comment>
<proteinExistence type="predicted"/>
<dbReference type="EMBL" id="JACHFN010000025">
    <property type="protein sequence ID" value="MBB5236291.1"/>
    <property type="molecule type" value="Genomic_DNA"/>
</dbReference>
<evidence type="ECO:0000313" key="2">
    <source>
        <dbReference type="Proteomes" id="UP000525389"/>
    </source>
</evidence>